<dbReference type="AlphaFoldDB" id="A0A855X5P9"/>
<dbReference type="EMBL" id="PQAP01000094">
    <property type="protein sequence ID" value="PWB72182.1"/>
    <property type="molecule type" value="Genomic_DNA"/>
</dbReference>
<dbReference type="Proteomes" id="UP000250918">
    <property type="component" value="Unassembled WGS sequence"/>
</dbReference>
<feature type="transmembrane region" description="Helical" evidence="2">
    <location>
        <begin position="134"/>
        <end position="153"/>
    </location>
</feature>
<feature type="transmembrane region" description="Helical" evidence="2">
    <location>
        <begin position="12"/>
        <end position="32"/>
    </location>
</feature>
<comment type="caution">
    <text evidence="3">The sequence shown here is derived from an EMBL/GenBank/DDBJ whole genome shotgun (WGS) entry which is preliminary data.</text>
</comment>
<feature type="transmembrane region" description="Helical" evidence="2">
    <location>
        <begin position="107"/>
        <end position="127"/>
    </location>
</feature>
<feature type="transmembrane region" description="Helical" evidence="2">
    <location>
        <begin position="159"/>
        <end position="180"/>
    </location>
</feature>
<feature type="transmembrane region" description="Helical" evidence="2">
    <location>
        <begin position="38"/>
        <end position="58"/>
    </location>
</feature>
<evidence type="ECO:0000256" key="2">
    <source>
        <dbReference type="SAM" id="Phobius"/>
    </source>
</evidence>
<keyword evidence="2" id="KW-1133">Transmembrane helix</keyword>
<evidence type="ECO:0000313" key="4">
    <source>
        <dbReference type="Proteomes" id="UP000250918"/>
    </source>
</evidence>
<accession>A0A855X5P9</accession>
<protein>
    <submittedName>
        <fullName evidence="3">Uncharacterized protein</fullName>
    </submittedName>
</protein>
<organism evidence="3 4">
    <name type="scientific">candidate division GN15 bacterium</name>
    <dbReference type="NCBI Taxonomy" id="2072418"/>
    <lineage>
        <taxon>Bacteria</taxon>
        <taxon>candidate division GN15</taxon>
    </lineage>
</organism>
<gene>
    <name evidence="3" type="ORF">C3F09_06990</name>
</gene>
<evidence type="ECO:0000256" key="1">
    <source>
        <dbReference type="SAM" id="MobiDB-lite"/>
    </source>
</evidence>
<reference evidence="3 4" key="1">
    <citation type="journal article" date="2018" name="ISME J.">
        <title>A methanotrophic archaeon couples anaerobic oxidation of methane to Fe(III) reduction.</title>
        <authorList>
            <person name="Cai C."/>
            <person name="Leu A.O."/>
            <person name="Xie G.J."/>
            <person name="Guo J."/>
            <person name="Feng Y."/>
            <person name="Zhao J.X."/>
            <person name="Tyson G.W."/>
            <person name="Yuan Z."/>
            <person name="Hu S."/>
        </authorList>
    </citation>
    <scope>NUCLEOTIDE SEQUENCE [LARGE SCALE GENOMIC DNA]</scope>
    <source>
        <strain evidence="3">FeB_12</strain>
    </source>
</reference>
<sequence length="222" mass="23787">MPLSLVNQPVKKAFAIGTFLLSVIEVLISAFIDRPLFGVNIGSLLGAVGCALAFLMLLFDFDHESNRGPAHIVIFLLLVGGMDYFVITRVVPRVFVDSGSLTVTGKWIFVGGLAVMSLFALITYLVVSGMNPWAAIVAVLTGYAFVIVGAYYLSFVIAGIVIVLYFVAIAAAIVTALYFASQFLSSAPYPVPPPQPVEPRRPTVPPVPPRSPGIKRPYKASP</sequence>
<feature type="region of interest" description="Disordered" evidence="1">
    <location>
        <begin position="193"/>
        <end position="222"/>
    </location>
</feature>
<feature type="compositionally biased region" description="Pro residues" evidence="1">
    <location>
        <begin position="193"/>
        <end position="211"/>
    </location>
</feature>
<name>A0A855X5P9_9BACT</name>
<keyword evidence="2" id="KW-0812">Transmembrane</keyword>
<evidence type="ECO:0000313" key="3">
    <source>
        <dbReference type="EMBL" id="PWB72182.1"/>
    </source>
</evidence>
<proteinExistence type="predicted"/>
<keyword evidence="2" id="KW-0472">Membrane</keyword>
<feature type="transmembrane region" description="Helical" evidence="2">
    <location>
        <begin position="70"/>
        <end position="87"/>
    </location>
</feature>